<organism evidence="3 4">
    <name type="scientific">Cyclostephanos tholiformis</name>
    <dbReference type="NCBI Taxonomy" id="382380"/>
    <lineage>
        <taxon>Eukaryota</taxon>
        <taxon>Sar</taxon>
        <taxon>Stramenopiles</taxon>
        <taxon>Ochrophyta</taxon>
        <taxon>Bacillariophyta</taxon>
        <taxon>Coscinodiscophyceae</taxon>
        <taxon>Thalassiosirophycidae</taxon>
        <taxon>Stephanodiscales</taxon>
        <taxon>Stephanodiscaceae</taxon>
        <taxon>Cyclostephanos</taxon>
    </lineage>
</organism>
<dbReference type="InterPro" id="IPR036291">
    <property type="entry name" value="NAD(P)-bd_dom_sf"/>
</dbReference>
<dbReference type="GO" id="GO:0016491">
    <property type="term" value="F:oxidoreductase activity"/>
    <property type="evidence" value="ECO:0007669"/>
    <property type="project" value="UniProtKB-KW"/>
</dbReference>
<keyword evidence="1" id="KW-0560">Oxidoreductase</keyword>
<keyword evidence="4" id="KW-1185">Reference proteome</keyword>
<evidence type="ECO:0000313" key="3">
    <source>
        <dbReference type="EMBL" id="KAL3807666.1"/>
    </source>
</evidence>
<feature type="transmembrane region" description="Helical" evidence="2">
    <location>
        <begin position="180"/>
        <end position="199"/>
    </location>
</feature>
<evidence type="ECO:0000256" key="1">
    <source>
        <dbReference type="ARBA" id="ARBA00023002"/>
    </source>
</evidence>
<dbReference type="Proteomes" id="UP001530377">
    <property type="component" value="Unassembled WGS sequence"/>
</dbReference>
<accession>A0ABD3R8S2</accession>
<reference evidence="3 4" key="1">
    <citation type="submission" date="2024-10" db="EMBL/GenBank/DDBJ databases">
        <title>Updated reference genomes for cyclostephanoid diatoms.</title>
        <authorList>
            <person name="Roberts W.R."/>
            <person name="Alverson A.J."/>
        </authorList>
    </citation>
    <scope>NUCLEOTIDE SEQUENCE [LARGE SCALE GENOMIC DNA]</scope>
    <source>
        <strain evidence="3 4">AJA228-03</strain>
    </source>
</reference>
<protein>
    <submittedName>
        <fullName evidence="3">Uncharacterized protein</fullName>
    </submittedName>
</protein>
<keyword evidence="2" id="KW-0472">Membrane</keyword>
<evidence type="ECO:0000256" key="2">
    <source>
        <dbReference type="SAM" id="Phobius"/>
    </source>
</evidence>
<proteinExistence type="predicted"/>
<comment type="caution">
    <text evidence="3">The sequence shown here is derived from an EMBL/GenBank/DDBJ whole genome shotgun (WGS) entry which is preliminary data.</text>
</comment>
<dbReference type="AlphaFoldDB" id="A0ABD3R8S2"/>
<dbReference type="SUPFAM" id="SSF51735">
    <property type="entry name" value="NAD(P)-binding Rossmann-fold domains"/>
    <property type="match status" value="1"/>
</dbReference>
<dbReference type="PANTHER" id="PTHR42840:SF3">
    <property type="entry name" value="BINDING ROSSMANN FOLD OXIDOREDUCTASE, PUTATIVE (AFU_ORTHOLOGUE AFUA_2G10240)-RELATED"/>
    <property type="match status" value="1"/>
</dbReference>
<dbReference type="PANTHER" id="PTHR42840">
    <property type="entry name" value="NAD(P)-BINDING ROSSMANN-FOLD SUPERFAMILY PROTEIN-RELATED"/>
    <property type="match status" value="1"/>
</dbReference>
<gene>
    <name evidence="3" type="ORF">ACHAXA_000312</name>
</gene>
<evidence type="ECO:0000313" key="4">
    <source>
        <dbReference type="Proteomes" id="UP001530377"/>
    </source>
</evidence>
<name>A0ABD3R8S2_9STRA</name>
<dbReference type="EMBL" id="JALLPB020000600">
    <property type="protein sequence ID" value="KAL3807666.1"/>
    <property type="molecule type" value="Genomic_DNA"/>
</dbReference>
<dbReference type="Gene3D" id="3.40.50.720">
    <property type="entry name" value="NAD(P)-binding Rossmann-like Domain"/>
    <property type="match status" value="1"/>
</dbReference>
<feature type="transmembrane region" description="Helical" evidence="2">
    <location>
        <begin position="125"/>
        <end position="145"/>
    </location>
</feature>
<sequence length="586" mass="65766">MTPPRSLPPFITHHLVLLFRTMVLTYCICDAFPKLFEPKSKKVARLTAELAALEAERTSNLVVIFGYEFGKIGFFTSISISTVVLVAFIVQLSESRRKWKRLAVSGVTRGQPIFAPSPKATSSRYAILVVLGAAIIFCIITFNLGKVFGTKDNNSMSSKHSSSKNDSSMAVIFGKHKTDMPTFCALLSTSMVLLVALGAQIGIRFRQWQEYQTENDKDIIEQIADSRKEGSVDVVIVGCGPKSVGLFHLMQFLDMQNVCVRAIVEPFYLDESKCPYPTQSFVDLIVMLDEMGIKCLTNVGQLETFERTTLCVISGRTHDNPLFYRECISKGASHIYLETPGAPTIEQLQDMQSLAATRGVEVYMGYQRLCASYINKAVSLSRSIPKSHVFFIHNETYTSEELNLVFSRRQEGMLRSMAAQELAVLVTQLGVKSDEVETFKVNTKRVFSERKTFYNTESGVRLTDFSRVAFKITTKNRKSTSVMADRSGGLINFAVVKSHTGKELQRFQSHDEGQILMLRSELREDKDISHQFIIESDEFLELKKRVLRSILDRKYLGLASIQDGIDVMALADYCTTKLNAALMAED</sequence>
<feature type="transmembrane region" description="Helical" evidence="2">
    <location>
        <begin position="72"/>
        <end position="92"/>
    </location>
</feature>
<keyword evidence="2" id="KW-1133">Transmembrane helix</keyword>
<keyword evidence="2" id="KW-0812">Transmembrane</keyword>